<protein>
    <submittedName>
        <fullName evidence="2">Beta-propeller domain-containing protein</fullName>
    </submittedName>
</protein>
<accession>A0ABT2Y7D9</accession>
<feature type="signal peptide" evidence="1">
    <location>
        <begin position="1"/>
        <end position="22"/>
    </location>
</feature>
<name>A0ABT2Y7D9_9MOLU</name>
<dbReference type="InterPro" id="IPR019198">
    <property type="entry name" value="Beta_propeller_containing"/>
</dbReference>
<evidence type="ECO:0000313" key="3">
    <source>
        <dbReference type="Proteomes" id="UP001177160"/>
    </source>
</evidence>
<dbReference type="EMBL" id="JAOVQM010000007">
    <property type="protein sequence ID" value="MCV2232651.1"/>
    <property type="molecule type" value="Genomic_DNA"/>
</dbReference>
<reference evidence="2" key="1">
    <citation type="submission" date="2022-09" db="EMBL/GenBank/DDBJ databases">
        <title>Novel Mycoplasma species identified in domestic and wild animals.</title>
        <authorList>
            <person name="Volokhov D.V."/>
            <person name="Furtak V.A."/>
            <person name="Zagorodnyaya T.A."/>
        </authorList>
    </citation>
    <scope>NUCLEOTIDE SEQUENCE</scope>
    <source>
        <strain evidence="2">Oakley</strain>
    </source>
</reference>
<proteinExistence type="predicted"/>
<comment type="caution">
    <text evidence="2">The sequence shown here is derived from an EMBL/GenBank/DDBJ whole genome shotgun (WGS) entry which is preliminary data.</text>
</comment>
<evidence type="ECO:0000256" key="1">
    <source>
        <dbReference type="SAM" id="SignalP"/>
    </source>
</evidence>
<dbReference type="Proteomes" id="UP001177160">
    <property type="component" value="Unassembled WGS sequence"/>
</dbReference>
<evidence type="ECO:0000313" key="2">
    <source>
        <dbReference type="EMBL" id="MCV2232651.1"/>
    </source>
</evidence>
<dbReference type="RefSeq" id="WP_263608838.1">
    <property type="nucleotide sequence ID" value="NZ_JAOVQM010000007.1"/>
</dbReference>
<dbReference type="Pfam" id="PF09826">
    <property type="entry name" value="Beta_propel"/>
    <property type="match status" value="1"/>
</dbReference>
<keyword evidence="3" id="KW-1185">Reference proteome</keyword>
<feature type="chain" id="PRO_5047372166" evidence="1">
    <location>
        <begin position="23"/>
        <end position="607"/>
    </location>
</feature>
<sequence length="607" mass="69635">MKKMFLLGLMFFSILFITGCQSTPKTMGLNAVGSLEQLKSIVKSAGNQWYYGPVAGVDMENGAEGDVRSETKTSKTNVQVEGIDEGDIVKVDQNRIYQIFGNRLVVTSIDGAMTTLLNETLEDEKDRYTYFSELYITEDYLVVLGYSYQYFAFDIEGDLIATDAIGLWGYYGTSATAVWVYDIDTLAKVKTFNVPGYLNTTRLIDDQLYLISTSYINMYNEEIDPRPVYEIDGQKLVPEYDEIYYHGDLQAQVFNNITTIELSGNLDLTYDIFLGNFSWGTIYVSHQSIYFASYEYSYDEETGYQETGKLIAFDFVNEGVVFGGFITYKGYVINQFAIDEYDGYVRMVTTEGWGDTVKNRLYVFEKTEVEGTRTLTQVSLLDEGIGKPRERVFSVRFFETEATVVTFEQVDPFYMIDLSNPLEPTIAAALEIPGFSLYQHRWNDDTVLGIGYETSENRTIGIKLSLYDVTNPETLAELGTPLVLMNSENSWQYGEALYNHKAILFDIENNYFGFSVYKSYFTEYKYYNLNEYMIFKVDLAAEQSITVDKVITHKDYYTAIENDYWYYTPYSIERAVYVGDFLYVISSGAITKHDIQNDFNQVDVIQF</sequence>
<gene>
    <name evidence="2" type="ORF">N7548_07450</name>
</gene>
<dbReference type="PROSITE" id="PS51257">
    <property type="entry name" value="PROKAR_LIPOPROTEIN"/>
    <property type="match status" value="1"/>
</dbReference>
<organism evidence="2 3">
    <name type="scientific">Paracholeplasma manati</name>
    <dbReference type="NCBI Taxonomy" id="591373"/>
    <lineage>
        <taxon>Bacteria</taxon>
        <taxon>Bacillati</taxon>
        <taxon>Mycoplasmatota</taxon>
        <taxon>Mollicutes</taxon>
        <taxon>Acholeplasmatales</taxon>
        <taxon>Acholeplasmataceae</taxon>
        <taxon>Paracholeplasma</taxon>
    </lineage>
</organism>
<keyword evidence="1" id="KW-0732">Signal</keyword>